<keyword evidence="3 6" id="KW-0067">ATP-binding</keyword>
<keyword evidence="6" id="KW-0460">Magnesium</keyword>
<reference evidence="8" key="1">
    <citation type="journal article" date="2013" name="Nature">
        <title>Pan genome of the phytoplankton Emiliania underpins its global distribution.</title>
        <authorList>
            <person name="Read B.A."/>
            <person name="Kegel J."/>
            <person name="Klute M.J."/>
            <person name="Kuo A."/>
            <person name="Lefebvre S.C."/>
            <person name="Maumus F."/>
            <person name="Mayer C."/>
            <person name="Miller J."/>
            <person name="Monier A."/>
            <person name="Salamov A."/>
            <person name="Young J."/>
            <person name="Aguilar M."/>
            <person name="Claverie J.M."/>
            <person name="Frickenhaus S."/>
            <person name="Gonzalez K."/>
            <person name="Herman E.K."/>
            <person name="Lin Y.C."/>
            <person name="Napier J."/>
            <person name="Ogata H."/>
            <person name="Sarno A.F."/>
            <person name="Shmutz J."/>
            <person name="Schroeder D."/>
            <person name="de Vargas C."/>
            <person name="Verret F."/>
            <person name="von Dassow P."/>
            <person name="Valentin K."/>
            <person name="Van de Peer Y."/>
            <person name="Wheeler G."/>
            <person name="Dacks J.B."/>
            <person name="Delwiche C.F."/>
            <person name="Dyhrman S.T."/>
            <person name="Glockner G."/>
            <person name="John U."/>
            <person name="Richards T."/>
            <person name="Worden A.Z."/>
            <person name="Zhang X."/>
            <person name="Grigoriev I.V."/>
            <person name="Allen A.E."/>
            <person name="Bidle K."/>
            <person name="Borodovsky M."/>
            <person name="Bowler C."/>
            <person name="Brownlee C."/>
            <person name="Cock J.M."/>
            <person name="Elias M."/>
            <person name="Gladyshev V.N."/>
            <person name="Groth M."/>
            <person name="Guda C."/>
            <person name="Hadaegh A."/>
            <person name="Iglesias-Rodriguez M.D."/>
            <person name="Jenkins J."/>
            <person name="Jones B.M."/>
            <person name="Lawson T."/>
            <person name="Leese F."/>
            <person name="Lindquist E."/>
            <person name="Lobanov A."/>
            <person name="Lomsadze A."/>
            <person name="Malik S.B."/>
            <person name="Marsh M.E."/>
            <person name="Mackinder L."/>
            <person name="Mock T."/>
            <person name="Mueller-Roeber B."/>
            <person name="Pagarete A."/>
            <person name="Parker M."/>
            <person name="Probert I."/>
            <person name="Quesneville H."/>
            <person name="Raines C."/>
            <person name="Rensing S.A."/>
            <person name="Riano-Pachon D.M."/>
            <person name="Richier S."/>
            <person name="Rokitta S."/>
            <person name="Shiraiwa Y."/>
            <person name="Soanes D.M."/>
            <person name="van der Giezen M."/>
            <person name="Wahlund T.M."/>
            <person name="Williams B."/>
            <person name="Wilson W."/>
            <person name="Wolfe G."/>
            <person name="Wurch L.L."/>
        </authorList>
    </citation>
    <scope>NUCLEOTIDE SEQUENCE</scope>
</reference>
<accession>A0A0D3IK58</accession>
<evidence type="ECO:0000313" key="7">
    <source>
        <dbReference type="EnsemblProtists" id="EOD11643"/>
    </source>
</evidence>
<dbReference type="InterPro" id="IPR024185">
    <property type="entry name" value="FTHF_cligase-like_sf"/>
</dbReference>
<evidence type="ECO:0000313" key="8">
    <source>
        <dbReference type="Proteomes" id="UP000013827"/>
    </source>
</evidence>
<dbReference type="GO" id="GO:0030272">
    <property type="term" value="F:5-formyltetrahydrofolate cyclo-ligase activity"/>
    <property type="evidence" value="ECO:0007669"/>
    <property type="project" value="UniProtKB-EC"/>
</dbReference>
<dbReference type="HOGENOM" id="CLU_066245_2_1_1"/>
<dbReference type="InterPro" id="IPR037171">
    <property type="entry name" value="NagB/RpiA_transferase-like"/>
</dbReference>
<proteinExistence type="inferred from homology"/>
<dbReference type="GO" id="GO:0035999">
    <property type="term" value="P:tetrahydrofolate interconversion"/>
    <property type="evidence" value="ECO:0007669"/>
    <property type="project" value="TreeGrafter"/>
</dbReference>
<keyword evidence="2 6" id="KW-0547">Nucleotide-binding</keyword>
<comment type="catalytic activity">
    <reaction evidence="4 6">
        <text>(6S)-5-formyl-5,6,7,8-tetrahydrofolate + ATP = (6R)-5,10-methenyltetrahydrofolate + ADP + phosphate</text>
        <dbReference type="Rhea" id="RHEA:10488"/>
        <dbReference type="ChEBI" id="CHEBI:30616"/>
        <dbReference type="ChEBI" id="CHEBI:43474"/>
        <dbReference type="ChEBI" id="CHEBI:57455"/>
        <dbReference type="ChEBI" id="CHEBI:57457"/>
        <dbReference type="ChEBI" id="CHEBI:456216"/>
        <dbReference type="EC" id="6.3.3.2"/>
    </reaction>
</comment>
<dbReference type="KEGG" id="ehx:EMIHUDRAFT_357748"/>
<evidence type="ECO:0000256" key="3">
    <source>
        <dbReference type="ARBA" id="ARBA00022840"/>
    </source>
</evidence>
<organism evidence="7 8">
    <name type="scientific">Emiliania huxleyi (strain CCMP1516)</name>
    <dbReference type="NCBI Taxonomy" id="280463"/>
    <lineage>
        <taxon>Eukaryota</taxon>
        <taxon>Haptista</taxon>
        <taxon>Haptophyta</taxon>
        <taxon>Prymnesiophyceae</taxon>
        <taxon>Isochrysidales</taxon>
        <taxon>Noelaerhabdaceae</taxon>
        <taxon>Emiliania</taxon>
    </lineage>
</organism>
<dbReference type="NCBIfam" id="TIGR02727">
    <property type="entry name" value="MTHFS_bact"/>
    <property type="match status" value="1"/>
</dbReference>
<comment type="cofactor">
    <cofactor evidence="6">
        <name>Mg(2+)</name>
        <dbReference type="ChEBI" id="CHEBI:18420"/>
    </cofactor>
</comment>
<dbReference type="EnsemblProtists" id="EOD11643">
    <property type="protein sequence ID" value="EOD11643"/>
    <property type="gene ID" value="EMIHUDRAFT_357748"/>
</dbReference>
<dbReference type="GO" id="GO:0009396">
    <property type="term" value="P:folic acid-containing compound biosynthetic process"/>
    <property type="evidence" value="ECO:0007669"/>
    <property type="project" value="TreeGrafter"/>
</dbReference>
<dbReference type="STRING" id="2903.R1BNP5"/>
<comment type="similarity">
    <text evidence="1 6">Belongs to the 5-formyltetrahydrofolate cyclo-ligase family.</text>
</comment>
<dbReference type="GO" id="GO:0005739">
    <property type="term" value="C:mitochondrion"/>
    <property type="evidence" value="ECO:0007669"/>
    <property type="project" value="TreeGrafter"/>
</dbReference>
<dbReference type="GO" id="GO:0046872">
    <property type="term" value="F:metal ion binding"/>
    <property type="evidence" value="ECO:0007669"/>
    <property type="project" value="UniProtKB-KW"/>
</dbReference>
<evidence type="ECO:0000256" key="5">
    <source>
        <dbReference type="ARBA" id="ARBA00038966"/>
    </source>
</evidence>
<dbReference type="InterPro" id="IPR002698">
    <property type="entry name" value="FTHF_cligase"/>
</dbReference>
<dbReference type="GeneID" id="17257765"/>
<dbReference type="Gene3D" id="3.40.50.10420">
    <property type="entry name" value="NagB/RpiA/CoA transferase-like"/>
    <property type="match status" value="1"/>
</dbReference>
<evidence type="ECO:0000256" key="6">
    <source>
        <dbReference type="RuleBase" id="RU361279"/>
    </source>
</evidence>
<evidence type="ECO:0000256" key="4">
    <source>
        <dbReference type="ARBA" id="ARBA00036539"/>
    </source>
</evidence>
<dbReference type="SUPFAM" id="SSF100950">
    <property type="entry name" value="NagB/RpiA/CoA transferase-like"/>
    <property type="match status" value="1"/>
</dbReference>
<sequence>MSKPSLRASVAAALSSITPAQRASQSAAVLEQLRSVPAFASCTGAASIYLPMEGACNEVDTWPIVADLLARGVRVAVPRVCGRSPTDMKMLGLSGDLEAAKALPRTKWGIPEPDEAAAASMEDLTESEDLSLLLVPGVAFDARCGRLGHGRGYYDAFISRQRRLQGGGRPQVIGLALNEQIVEAVPMGELDERLDAVVSPQGELRFTSEADGAKAARLLQRGEGAPAEGAGAGEAAALSSRVEIAVGRFKYACLRVSPPPGSGGAPFFAVRSGRGSYHADVAEAGG</sequence>
<dbReference type="PANTHER" id="PTHR23407">
    <property type="entry name" value="ATPASE INHIBITOR/5-FORMYLTETRAHYDROFOLATE CYCLO-LIGASE"/>
    <property type="match status" value="1"/>
</dbReference>
<evidence type="ECO:0000256" key="2">
    <source>
        <dbReference type="ARBA" id="ARBA00022741"/>
    </source>
</evidence>
<keyword evidence="6" id="KW-0479">Metal-binding</keyword>
<dbReference type="PaxDb" id="2903-EOD11643"/>
<dbReference type="Proteomes" id="UP000013827">
    <property type="component" value="Unassembled WGS sequence"/>
</dbReference>
<reference evidence="7" key="2">
    <citation type="submission" date="2024-10" db="UniProtKB">
        <authorList>
            <consortium name="EnsemblProtists"/>
        </authorList>
    </citation>
    <scope>IDENTIFICATION</scope>
</reference>
<dbReference type="Pfam" id="PF01812">
    <property type="entry name" value="5-FTHF_cyc-lig"/>
    <property type="match status" value="1"/>
</dbReference>
<dbReference type="PANTHER" id="PTHR23407:SF1">
    <property type="entry name" value="5-FORMYLTETRAHYDROFOLATE CYCLO-LIGASE"/>
    <property type="match status" value="1"/>
</dbReference>
<evidence type="ECO:0000256" key="1">
    <source>
        <dbReference type="ARBA" id="ARBA00010638"/>
    </source>
</evidence>
<dbReference type="GO" id="GO:0005524">
    <property type="term" value="F:ATP binding"/>
    <property type="evidence" value="ECO:0007669"/>
    <property type="project" value="UniProtKB-KW"/>
</dbReference>
<dbReference type="RefSeq" id="XP_005764072.1">
    <property type="nucleotide sequence ID" value="XM_005764015.1"/>
</dbReference>
<dbReference type="AlphaFoldDB" id="A0A0D3IK58"/>
<dbReference type="EC" id="6.3.3.2" evidence="5 6"/>
<name>A0A0D3IK58_EMIH1</name>
<dbReference type="eggNOG" id="KOG3093">
    <property type="taxonomic scope" value="Eukaryota"/>
</dbReference>
<protein>
    <recommendedName>
        <fullName evidence="5 6">5-formyltetrahydrofolate cyclo-ligase</fullName>
        <ecNumber evidence="5 6">6.3.3.2</ecNumber>
    </recommendedName>
</protein>
<keyword evidence="8" id="KW-1185">Reference proteome</keyword>